<comment type="caution">
    <text evidence="1">The sequence shown here is derived from an EMBL/GenBank/DDBJ whole genome shotgun (WGS) entry which is preliminary data.</text>
</comment>
<dbReference type="InterPro" id="IPR045991">
    <property type="entry name" value="DUF5947"/>
</dbReference>
<dbReference type="Proteomes" id="UP000272400">
    <property type="component" value="Unassembled WGS sequence"/>
</dbReference>
<organism evidence="1 2">
    <name type="scientific">Actinocorallia herbida</name>
    <dbReference type="NCBI Taxonomy" id="58109"/>
    <lineage>
        <taxon>Bacteria</taxon>
        <taxon>Bacillati</taxon>
        <taxon>Actinomycetota</taxon>
        <taxon>Actinomycetes</taxon>
        <taxon>Streptosporangiales</taxon>
        <taxon>Thermomonosporaceae</taxon>
        <taxon>Actinocorallia</taxon>
    </lineage>
</organism>
<protein>
    <submittedName>
        <fullName evidence="1">Uncharacterized protein</fullName>
    </submittedName>
</protein>
<dbReference type="AlphaFoldDB" id="A0A3N1CTM3"/>
<gene>
    <name evidence="1" type="ORF">EDD29_2183</name>
</gene>
<accession>A0A3N1CTM3</accession>
<dbReference type="OrthoDB" id="152349at2"/>
<keyword evidence="2" id="KW-1185">Reference proteome</keyword>
<evidence type="ECO:0000313" key="1">
    <source>
        <dbReference type="EMBL" id="ROO84656.1"/>
    </source>
</evidence>
<proteinExistence type="predicted"/>
<reference evidence="1 2" key="1">
    <citation type="submission" date="2018-11" db="EMBL/GenBank/DDBJ databases">
        <title>Sequencing the genomes of 1000 actinobacteria strains.</title>
        <authorList>
            <person name="Klenk H.-P."/>
        </authorList>
    </citation>
    <scope>NUCLEOTIDE SEQUENCE [LARGE SCALE GENOMIC DNA]</scope>
    <source>
        <strain evidence="1 2">DSM 44254</strain>
    </source>
</reference>
<evidence type="ECO:0000313" key="2">
    <source>
        <dbReference type="Proteomes" id="UP000272400"/>
    </source>
</evidence>
<dbReference type="EMBL" id="RJKE01000001">
    <property type="protein sequence ID" value="ROO84656.1"/>
    <property type="molecule type" value="Genomic_DNA"/>
</dbReference>
<name>A0A3N1CTM3_9ACTN</name>
<dbReference type="Pfam" id="PF19372">
    <property type="entry name" value="DUF5947"/>
    <property type="match status" value="1"/>
</dbReference>
<sequence length="192" mass="20314">MRQGALERLVRRAAEPAAESCGLCAVPLGERHDHVLDDRDESLLCACRPCVLLFGEGTGHFRPVPARRIRLDGVRAADLGVPVGLAFFTVADDGAAVARYPSPAGAAGWPVDPAAWASAVAACPPLGGLRPYTEALLVNTLHDADERWLVPVTDGHRLVAAVRLAWKGLSGGARVRPEIEAFFARLAEGGEP</sequence>
<dbReference type="RefSeq" id="WP_123664242.1">
    <property type="nucleotide sequence ID" value="NZ_RJKE01000001.1"/>
</dbReference>